<dbReference type="EMBL" id="UYJE01000629">
    <property type="protein sequence ID" value="VDH94673.1"/>
    <property type="molecule type" value="Genomic_DNA"/>
</dbReference>
<evidence type="ECO:0000259" key="1">
    <source>
        <dbReference type="PROSITE" id="PS50041"/>
    </source>
</evidence>
<dbReference type="PANTHER" id="PTHR22801:SF63">
    <property type="entry name" value="C-TYPE LECTIN DOMAIN-CONTAINING PROTEIN"/>
    <property type="match status" value="1"/>
</dbReference>
<reference evidence="2" key="1">
    <citation type="submission" date="2018-11" db="EMBL/GenBank/DDBJ databases">
        <authorList>
            <person name="Alioto T."/>
            <person name="Alioto T."/>
        </authorList>
    </citation>
    <scope>NUCLEOTIDE SEQUENCE</scope>
</reference>
<dbReference type="PROSITE" id="PS50041">
    <property type="entry name" value="C_TYPE_LECTIN_2"/>
    <property type="match status" value="1"/>
</dbReference>
<dbReference type="InterPro" id="IPR001304">
    <property type="entry name" value="C-type_lectin-like"/>
</dbReference>
<proteinExistence type="predicted"/>
<keyword evidence="3" id="KW-1185">Reference proteome</keyword>
<dbReference type="PANTHER" id="PTHR22801">
    <property type="entry name" value="LITHOSTATHINE"/>
    <property type="match status" value="1"/>
</dbReference>
<dbReference type="OrthoDB" id="6142940at2759"/>
<evidence type="ECO:0000313" key="3">
    <source>
        <dbReference type="Proteomes" id="UP000596742"/>
    </source>
</evidence>
<protein>
    <recommendedName>
        <fullName evidence="1">C-type lectin domain-containing protein</fullName>
    </recommendedName>
</protein>
<dbReference type="InterPro" id="IPR016187">
    <property type="entry name" value="CTDL_fold"/>
</dbReference>
<feature type="non-terminal residue" evidence="2">
    <location>
        <position position="99"/>
    </location>
</feature>
<comment type="caution">
    <text evidence="2">The sequence shown here is derived from an EMBL/GenBank/DDBJ whole genome shotgun (WGS) entry which is preliminary data.</text>
</comment>
<gene>
    <name evidence="2" type="ORF">MGAL_10B062956</name>
</gene>
<dbReference type="Proteomes" id="UP000596742">
    <property type="component" value="Unassembled WGS sequence"/>
</dbReference>
<dbReference type="AlphaFoldDB" id="A0A8B6BTI1"/>
<dbReference type="InterPro" id="IPR050801">
    <property type="entry name" value="Ca-Dep_Lectins_ImmuneDev"/>
</dbReference>
<dbReference type="SUPFAM" id="SSF56436">
    <property type="entry name" value="C-type lectin-like"/>
    <property type="match status" value="1"/>
</dbReference>
<evidence type="ECO:0000313" key="2">
    <source>
        <dbReference type="EMBL" id="VDH94673.1"/>
    </source>
</evidence>
<name>A0A8B6BTI1_MYTGA</name>
<dbReference type="Gene3D" id="3.10.100.10">
    <property type="entry name" value="Mannose-Binding Protein A, subunit A"/>
    <property type="match status" value="1"/>
</dbReference>
<dbReference type="CDD" id="cd00037">
    <property type="entry name" value="CLECT"/>
    <property type="match status" value="1"/>
</dbReference>
<sequence length="99" mass="11638">YFCKRFGGALVEIDGHNEYHTVVSLARARNFPDFYIGLTDIFSEGTWVKASSYKFQTYFRWSPGEPNNNRDQDCAQVYRVNSKMDDVWCSENRNFVCEK</sequence>
<dbReference type="Pfam" id="PF00059">
    <property type="entry name" value="Lectin_C"/>
    <property type="match status" value="1"/>
</dbReference>
<organism evidence="2 3">
    <name type="scientific">Mytilus galloprovincialis</name>
    <name type="common">Mediterranean mussel</name>
    <dbReference type="NCBI Taxonomy" id="29158"/>
    <lineage>
        <taxon>Eukaryota</taxon>
        <taxon>Metazoa</taxon>
        <taxon>Spiralia</taxon>
        <taxon>Lophotrochozoa</taxon>
        <taxon>Mollusca</taxon>
        <taxon>Bivalvia</taxon>
        <taxon>Autobranchia</taxon>
        <taxon>Pteriomorphia</taxon>
        <taxon>Mytilida</taxon>
        <taxon>Mytiloidea</taxon>
        <taxon>Mytilidae</taxon>
        <taxon>Mytilinae</taxon>
        <taxon>Mytilus</taxon>
    </lineage>
</organism>
<feature type="domain" description="C-type lectin" evidence="1">
    <location>
        <begin position="1"/>
        <end position="98"/>
    </location>
</feature>
<dbReference type="InterPro" id="IPR016186">
    <property type="entry name" value="C-type_lectin-like/link_sf"/>
</dbReference>
<accession>A0A8B6BTI1</accession>